<dbReference type="EC" id="2.4.-.-" evidence="2"/>
<comment type="caution">
    <text evidence="2">The sequence shown here is derived from an EMBL/GenBank/DDBJ whole genome shotgun (WGS) entry which is preliminary data.</text>
</comment>
<dbReference type="Pfam" id="PF13524">
    <property type="entry name" value="Glyco_trans_1_2"/>
    <property type="match status" value="1"/>
</dbReference>
<feature type="domain" description="Spore protein YkvP/CgeB glycosyl transferase-like" evidence="1">
    <location>
        <begin position="263"/>
        <end position="389"/>
    </location>
</feature>
<keyword evidence="2" id="KW-0808">Transferase</keyword>
<dbReference type="Proteomes" id="UP000824265">
    <property type="component" value="Unassembled WGS sequence"/>
</dbReference>
<organism evidence="2 3">
    <name type="scientific">Candidatus Acetatifactor stercoripullorum</name>
    <dbReference type="NCBI Taxonomy" id="2838414"/>
    <lineage>
        <taxon>Bacteria</taxon>
        <taxon>Bacillati</taxon>
        <taxon>Bacillota</taxon>
        <taxon>Clostridia</taxon>
        <taxon>Lachnospirales</taxon>
        <taxon>Lachnospiraceae</taxon>
        <taxon>Acetatifactor</taxon>
    </lineage>
</organism>
<dbReference type="SUPFAM" id="SSF53756">
    <property type="entry name" value="UDP-Glycosyltransferase/glycogen phosphorylase"/>
    <property type="match status" value="1"/>
</dbReference>
<dbReference type="GO" id="GO:0016757">
    <property type="term" value="F:glycosyltransferase activity"/>
    <property type="evidence" value="ECO:0007669"/>
    <property type="project" value="UniProtKB-KW"/>
</dbReference>
<dbReference type="EMBL" id="DXGH01000011">
    <property type="protein sequence ID" value="HIW80383.1"/>
    <property type="molecule type" value="Genomic_DNA"/>
</dbReference>
<proteinExistence type="predicted"/>
<evidence type="ECO:0000259" key="1">
    <source>
        <dbReference type="Pfam" id="PF13524"/>
    </source>
</evidence>
<evidence type="ECO:0000313" key="3">
    <source>
        <dbReference type="Proteomes" id="UP000824265"/>
    </source>
</evidence>
<dbReference type="Gene3D" id="3.40.50.2000">
    <property type="entry name" value="Glycogen Phosphorylase B"/>
    <property type="match status" value="1"/>
</dbReference>
<gene>
    <name evidence="2" type="ORF">H9742_02465</name>
</gene>
<name>A0A9D1UAS2_9FIRM</name>
<feature type="non-terminal residue" evidence="2">
    <location>
        <position position="503"/>
    </location>
</feature>
<protein>
    <submittedName>
        <fullName evidence="2">Glycosyltransferase</fullName>
        <ecNumber evidence="2">2.4.-.-</ecNumber>
    </submittedName>
</protein>
<keyword evidence="2" id="KW-0328">Glycosyltransferase</keyword>
<dbReference type="InterPro" id="IPR055259">
    <property type="entry name" value="YkvP/CgeB_Glyco_trans-like"/>
</dbReference>
<reference evidence="2" key="2">
    <citation type="submission" date="2021-04" db="EMBL/GenBank/DDBJ databases">
        <authorList>
            <person name="Gilroy R."/>
        </authorList>
    </citation>
    <scope>NUCLEOTIDE SEQUENCE</scope>
    <source>
        <strain evidence="2">CHK195-6426</strain>
    </source>
</reference>
<accession>A0A9D1UAS2</accession>
<dbReference type="AlphaFoldDB" id="A0A9D1UAS2"/>
<reference evidence="2" key="1">
    <citation type="journal article" date="2021" name="PeerJ">
        <title>Extensive microbial diversity within the chicken gut microbiome revealed by metagenomics and culture.</title>
        <authorList>
            <person name="Gilroy R."/>
            <person name="Ravi A."/>
            <person name="Getino M."/>
            <person name="Pursley I."/>
            <person name="Horton D.L."/>
            <person name="Alikhan N.F."/>
            <person name="Baker D."/>
            <person name="Gharbi K."/>
            <person name="Hall N."/>
            <person name="Watson M."/>
            <person name="Adriaenssens E.M."/>
            <person name="Foster-Nyarko E."/>
            <person name="Jarju S."/>
            <person name="Secka A."/>
            <person name="Antonio M."/>
            <person name="Oren A."/>
            <person name="Chaudhuri R.R."/>
            <person name="La Ragione R."/>
            <person name="Hildebrand F."/>
            <person name="Pallen M.J."/>
        </authorList>
    </citation>
    <scope>NUCLEOTIDE SEQUENCE</scope>
    <source>
        <strain evidence="2">CHK195-6426</strain>
    </source>
</reference>
<sequence length="503" mass="59197">MKQVTDEIVRILYIQTNEISLLDIPRVLDTQGYEVYQGNFGLHAEKYEAAGCRRIISAIEDLDIQCAVSYDFIVTIAQACFEAGIPYVAWVYDAPQKELYTHFAMYPCNYIFAFDKMQVRRLKETGIKHVVHMPLAVDGEKVKMVTDTIGKKMKSGYQSQITFIGQLYNKGYEDTYLKQMDEHCRHQVHQAIDTCFLKWNKNLSVYGLMSEKCVEALGEMEGRKVQRYYPYMSEQFFYEALFLCRILANRERIHVLNKLAEQYEVTFYTNDENTKQLSDKVKVKPGMSYDVLSHVYRRSKINLNMTLHCIETGVPQRVLDVMAAGGFMLSNYQEELEEMFVPGEEIVLYHNEKELEECVAYYLTHEEEREQIARKGREKVLQKYNFHEALMKVFQYVNQEERNRQESYIDIQAEELRKQVNLLLAQKDEQRYQRLCALLTDEKYETILRKFTDLHTVRLMAEFSRNEAVGGRICIFEDVDNIQQAEHKYASLQHALWRIEQGL</sequence>
<evidence type="ECO:0000313" key="2">
    <source>
        <dbReference type="EMBL" id="HIW80383.1"/>
    </source>
</evidence>